<comment type="subcellular location">
    <subcellularLocation>
        <location evidence="1">Bacterial microcompartment</location>
    </subcellularLocation>
</comment>
<dbReference type="Gene3D" id="3.30.70.1710">
    <property type="match status" value="1"/>
</dbReference>
<gene>
    <name evidence="5" type="ORF">CLOSTMETH_00014</name>
</gene>
<comment type="similarity">
    <text evidence="3">Belongs to the bacterial microcompartments protein family.</text>
</comment>
<dbReference type="InterPro" id="IPR050575">
    <property type="entry name" value="BMC_shell"/>
</dbReference>
<name>C0E8B1_9FIRM</name>
<dbReference type="SUPFAM" id="SSF143414">
    <property type="entry name" value="CcmK-like"/>
    <property type="match status" value="1"/>
</dbReference>
<dbReference type="PANTHER" id="PTHR33941">
    <property type="entry name" value="PROPANEDIOL UTILIZATION PROTEIN PDUA"/>
    <property type="match status" value="1"/>
</dbReference>
<evidence type="ECO:0000256" key="2">
    <source>
        <dbReference type="ARBA" id="ARBA00024446"/>
    </source>
</evidence>
<dbReference type="HOGENOM" id="CLU_175373_0_0_9"/>
<dbReference type="InterPro" id="IPR044872">
    <property type="entry name" value="CcmK/CsoS1_BMC"/>
</dbReference>
<keyword evidence="6" id="KW-1185">Reference proteome</keyword>
<protein>
    <submittedName>
        <fullName evidence="5">BMC domain protein</fullName>
    </submittedName>
</protein>
<organism evidence="5 6">
    <name type="scientific">[Clostridium] methylpentosum DSM 5476</name>
    <dbReference type="NCBI Taxonomy" id="537013"/>
    <lineage>
        <taxon>Bacteria</taxon>
        <taxon>Bacillati</taxon>
        <taxon>Bacillota</taxon>
        <taxon>Clostridia</taxon>
        <taxon>Eubacteriales</taxon>
        <taxon>Oscillospiraceae</taxon>
        <taxon>Oscillospiraceae incertae sedis</taxon>
    </lineage>
</organism>
<comment type="caution">
    <text evidence="5">The sequence shown here is derived from an EMBL/GenBank/DDBJ whole genome shotgun (WGS) entry which is preliminary data.</text>
</comment>
<feature type="domain" description="BMC" evidence="4">
    <location>
        <begin position="4"/>
        <end position="97"/>
    </location>
</feature>
<dbReference type="PANTHER" id="PTHR33941:SF11">
    <property type="entry name" value="BACTERIAL MICROCOMPARTMENT SHELL PROTEIN PDUJ"/>
    <property type="match status" value="1"/>
</dbReference>
<dbReference type="STRING" id="537013.CLOSTMETH_00014"/>
<dbReference type="Proteomes" id="UP000003340">
    <property type="component" value="Unassembled WGS sequence"/>
</dbReference>
<dbReference type="eggNOG" id="ENOG5032ST1">
    <property type="taxonomic scope" value="Bacteria"/>
</dbReference>
<evidence type="ECO:0000256" key="3">
    <source>
        <dbReference type="PROSITE-ProRule" id="PRU01278"/>
    </source>
</evidence>
<dbReference type="AlphaFoldDB" id="C0E8B1"/>
<dbReference type="InterPro" id="IPR000249">
    <property type="entry name" value="BMC_dom"/>
</dbReference>
<sequence>MLMALGMLEVFGFTTSIVCADAIAKAGNVQIIAIDKNKPAAGDAAEVPLLMTIKFTGDVSDVEMGMEAGRRYAEEHDLYNTSYIIAREAEDTHKLALLNAVGRDKLRKPRKQK</sequence>
<dbReference type="SMART" id="SM00877">
    <property type="entry name" value="BMC"/>
    <property type="match status" value="1"/>
</dbReference>
<keyword evidence="2" id="KW-1283">Bacterial microcompartment</keyword>
<dbReference type="InterPro" id="IPR037233">
    <property type="entry name" value="CcmK-like_sf"/>
</dbReference>
<accession>C0E8B1</accession>
<dbReference type="GO" id="GO:0031469">
    <property type="term" value="C:bacterial microcompartment"/>
    <property type="evidence" value="ECO:0007669"/>
    <property type="project" value="UniProtKB-SubCell"/>
</dbReference>
<reference evidence="5 6" key="1">
    <citation type="submission" date="2009-01" db="EMBL/GenBank/DDBJ databases">
        <authorList>
            <person name="Fulton L."/>
            <person name="Clifton S."/>
            <person name="Fulton B."/>
            <person name="Xu J."/>
            <person name="Minx P."/>
            <person name="Pepin K.H."/>
            <person name="Johnson M."/>
            <person name="Bhonagiri V."/>
            <person name="Nash W.E."/>
            <person name="Mardis E.R."/>
            <person name="Wilson R.K."/>
        </authorList>
    </citation>
    <scope>NUCLEOTIDE SEQUENCE [LARGE SCALE GENOMIC DNA]</scope>
    <source>
        <strain evidence="5 6">DSM 5476</strain>
    </source>
</reference>
<dbReference type="PROSITE" id="PS51930">
    <property type="entry name" value="BMC_2"/>
    <property type="match status" value="1"/>
</dbReference>
<proteinExistence type="inferred from homology"/>
<evidence type="ECO:0000259" key="4">
    <source>
        <dbReference type="PROSITE" id="PS51930"/>
    </source>
</evidence>
<dbReference type="EMBL" id="ACEC01000002">
    <property type="protein sequence ID" value="EEG32276.1"/>
    <property type="molecule type" value="Genomic_DNA"/>
</dbReference>
<evidence type="ECO:0000313" key="6">
    <source>
        <dbReference type="Proteomes" id="UP000003340"/>
    </source>
</evidence>
<reference evidence="5 6" key="2">
    <citation type="submission" date="2009-02" db="EMBL/GenBank/DDBJ databases">
        <title>Draft genome sequence of Clostridium methylpentosum (DSM 5476).</title>
        <authorList>
            <person name="Sudarsanam P."/>
            <person name="Ley R."/>
            <person name="Guruge J."/>
            <person name="Turnbaugh P.J."/>
            <person name="Mahowald M."/>
            <person name="Liep D."/>
            <person name="Gordon J."/>
        </authorList>
    </citation>
    <scope>NUCLEOTIDE SEQUENCE [LARGE SCALE GENOMIC DNA]</scope>
    <source>
        <strain evidence="5 6">DSM 5476</strain>
    </source>
</reference>
<dbReference type="Pfam" id="PF00936">
    <property type="entry name" value="BMC"/>
    <property type="match status" value="1"/>
</dbReference>
<evidence type="ECO:0000256" key="1">
    <source>
        <dbReference type="ARBA" id="ARBA00024322"/>
    </source>
</evidence>
<evidence type="ECO:0000313" key="5">
    <source>
        <dbReference type="EMBL" id="EEG32276.1"/>
    </source>
</evidence>